<evidence type="ECO:0000313" key="6">
    <source>
        <dbReference type="Proteomes" id="UP000189670"/>
    </source>
</evidence>
<evidence type="ECO:0000256" key="2">
    <source>
        <dbReference type="ARBA" id="ARBA00020112"/>
    </source>
</evidence>
<evidence type="ECO:0000256" key="3">
    <source>
        <dbReference type="ARBA" id="ARBA00025265"/>
    </source>
</evidence>
<name>A0A1V1P176_9BACT</name>
<comment type="function">
    <text evidence="3 4">Prevents the cell division inhibition by proteins MinC and MinD at internal division sites while permitting inhibition at polar sites. This ensures cell division at the proper site by restricting the formation of a division septum at the midpoint of the long axis of the cell.</text>
</comment>
<dbReference type="Proteomes" id="UP000189670">
    <property type="component" value="Unassembled WGS sequence"/>
</dbReference>
<evidence type="ECO:0000313" key="5">
    <source>
        <dbReference type="EMBL" id="ETR68544.1"/>
    </source>
</evidence>
<keyword evidence="4" id="KW-0131">Cell cycle</keyword>
<comment type="caution">
    <text evidence="5">The sequence shown here is derived from an EMBL/GenBank/DDBJ whole genome shotgun (WGS) entry which is preliminary data.</text>
</comment>
<accession>A0A1V1P176</accession>
<dbReference type="Pfam" id="PF03776">
    <property type="entry name" value="MinE"/>
    <property type="match status" value="1"/>
</dbReference>
<comment type="similarity">
    <text evidence="1 4">Belongs to the MinE family.</text>
</comment>
<dbReference type="GO" id="GO:0051301">
    <property type="term" value="P:cell division"/>
    <property type="evidence" value="ECO:0007669"/>
    <property type="project" value="UniProtKB-KW"/>
</dbReference>
<dbReference type="NCBIfam" id="TIGR01215">
    <property type="entry name" value="minE"/>
    <property type="match status" value="1"/>
</dbReference>
<reference evidence="6" key="1">
    <citation type="submission" date="2012-11" db="EMBL/GenBank/DDBJ databases">
        <authorList>
            <person name="Lucero-Rivera Y.E."/>
            <person name="Tovar-Ramirez D."/>
        </authorList>
    </citation>
    <scope>NUCLEOTIDE SEQUENCE [LARGE SCALE GENOMIC DNA]</scope>
    <source>
        <strain evidence="6">Araruama</strain>
    </source>
</reference>
<dbReference type="EMBL" id="ATBP01000915">
    <property type="protein sequence ID" value="ETR68544.1"/>
    <property type="molecule type" value="Genomic_DNA"/>
</dbReference>
<sequence>MSFNFIKKFKERRKRKKNASGGIAKKRLQFAIIYDKLEVSDTMLQALHQDILDVISKYFEIDRESLKIDIKPTDDLSSLVVNTHILRAKPNSKKKKAVQKPGK</sequence>
<gene>
    <name evidence="4" type="primary">minE</name>
    <name evidence="5" type="ORF">OMM_10414</name>
</gene>
<protein>
    <recommendedName>
        <fullName evidence="2 4">Cell division topological specificity factor</fullName>
    </recommendedName>
</protein>
<dbReference type="GO" id="GO:0032955">
    <property type="term" value="P:regulation of division septum assembly"/>
    <property type="evidence" value="ECO:0007669"/>
    <property type="project" value="InterPro"/>
</dbReference>
<keyword evidence="4 5" id="KW-0132">Cell division</keyword>
<proteinExistence type="inferred from homology"/>
<dbReference type="InterPro" id="IPR036707">
    <property type="entry name" value="MinE_sf"/>
</dbReference>
<dbReference type="HAMAP" id="MF_00262">
    <property type="entry name" value="MinE"/>
    <property type="match status" value="1"/>
</dbReference>
<dbReference type="SUPFAM" id="SSF55229">
    <property type="entry name" value="Cell division protein MinE topological specificity domain"/>
    <property type="match status" value="1"/>
</dbReference>
<dbReference type="AlphaFoldDB" id="A0A1V1P176"/>
<dbReference type="Gene3D" id="3.30.1070.10">
    <property type="entry name" value="Cell division topological specificity factor MinE"/>
    <property type="match status" value="1"/>
</dbReference>
<organism evidence="5 6">
    <name type="scientific">Candidatus Magnetoglobus multicellularis str. Araruama</name>
    <dbReference type="NCBI Taxonomy" id="890399"/>
    <lineage>
        <taxon>Bacteria</taxon>
        <taxon>Pseudomonadati</taxon>
        <taxon>Thermodesulfobacteriota</taxon>
        <taxon>Desulfobacteria</taxon>
        <taxon>Desulfobacterales</taxon>
        <taxon>Desulfobacteraceae</taxon>
        <taxon>Candidatus Magnetoglobus</taxon>
    </lineage>
</organism>
<evidence type="ECO:0000256" key="4">
    <source>
        <dbReference type="HAMAP-Rule" id="MF_00262"/>
    </source>
</evidence>
<evidence type="ECO:0000256" key="1">
    <source>
        <dbReference type="ARBA" id="ARBA00008168"/>
    </source>
</evidence>
<dbReference type="InterPro" id="IPR005527">
    <property type="entry name" value="MinE"/>
</dbReference>